<evidence type="ECO:0000256" key="2">
    <source>
        <dbReference type="ARBA" id="ARBA00023002"/>
    </source>
</evidence>
<feature type="domain" description="Putative nitroreductase TM1586" evidence="4">
    <location>
        <begin position="103"/>
        <end position="167"/>
    </location>
</feature>
<accession>A0A0F9MDB8</accession>
<evidence type="ECO:0000256" key="1">
    <source>
        <dbReference type="ARBA" id="ARBA00007118"/>
    </source>
</evidence>
<keyword evidence="2" id="KW-0560">Oxidoreductase</keyword>
<dbReference type="PANTHER" id="PTHR43673:SF10">
    <property type="entry name" value="NADH DEHYDROGENASE_NAD(P)H NITROREDUCTASE XCC3605-RELATED"/>
    <property type="match status" value="1"/>
</dbReference>
<evidence type="ECO:0000313" key="5">
    <source>
        <dbReference type="EMBL" id="KKM67177.1"/>
    </source>
</evidence>
<dbReference type="Gene3D" id="3.40.109.10">
    <property type="entry name" value="NADH Oxidase"/>
    <property type="match status" value="1"/>
</dbReference>
<dbReference type="Pfam" id="PF00881">
    <property type="entry name" value="Nitroreductase"/>
    <property type="match status" value="1"/>
</dbReference>
<evidence type="ECO:0000259" key="3">
    <source>
        <dbReference type="Pfam" id="PF00881"/>
    </source>
</evidence>
<dbReference type="GO" id="GO:0016491">
    <property type="term" value="F:oxidoreductase activity"/>
    <property type="evidence" value="ECO:0007669"/>
    <property type="project" value="UniProtKB-KW"/>
</dbReference>
<proteinExistence type="inferred from homology"/>
<dbReference type="Pfam" id="PF14512">
    <property type="entry name" value="TM1586_NiRdase"/>
    <property type="match status" value="1"/>
</dbReference>
<feature type="domain" description="Nitroreductase" evidence="3">
    <location>
        <begin position="7"/>
        <end position="78"/>
    </location>
</feature>
<dbReference type="PANTHER" id="PTHR43673">
    <property type="entry name" value="NAD(P)H NITROREDUCTASE YDGI-RELATED"/>
    <property type="match status" value="1"/>
</dbReference>
<dbReference type="EMBL" id="LAZR01010394">
    <property type="protein sequence ID" value="KKM67177.1"/>
    <property type="molecule type" value="Genomic_DNA"/>
</dbReference>
<comment type="similarity">
    <text evidence="1">Belongs to the nitroreductase family.</text>
</comment>
<evidence type="ECO:0000259" key="4">
    <source>
        <dbReference type="Pfam" id="PF14512"/>
    </source>
</evidence>
<dbReference type="InterPro" id="IPR029479">
    <property type="entry name" value="Nitroreductase"/>
</dbReference>
<dbReference type="InterPro" id="IPR000415">
    <property type="entry name" value="Nitroreductase-like"/>
</dbReference>
<dbReference type="CDD" id="cd02139">
    <property type="entry name" value="nitroreductase"/>
    <property type="match status" value="1"/>
</dbReference>
<protein>
    <recommendedName>
        <fullName evidence="6">Nitroreductase domain-containing protein</fullName>
    </recommendedName>
</protein>
<name>A0A0F9MDB8_9ZZZZ</name>
<gene>
    <name evidence="5" type="ORF">LCGC14_1473790</name>
</gene>
<evidence type="ECO:0008006" key="6">
    <source>
        <dbReference type="Google" id="ProtNLM"/>
    </source>
</evidence>
<dbReference type="InterPro" id="IPR029478">
    <property type="entry name" value="TM1586_NiRdase"/>
</dbReference>
<reference evidence="5" key="1">
    <citation type="journal article" date="2015" name="Nature">
        <title>Complex archaea that bridge the gap between prokaryotes and eukaryotes.</title>
        <authorList>
            <person name="Spang A."/>
            <person name="Saw J.H."/>
            <person name="Jorgensen S.L."/>
            <person name="Zaremba-Niedzwiedzka K."/>
            <person name="Martijn J."/>
            <person name="Lind A.E."/>
            <person name="van Eijk R."/>
            <person name="Schleper C."/>
            <person name="Guy L."/>
            <person name="Ettema T.J."/>
        </authorList>
    </citation>
    <scope>NUCLEOTIDE SEQUENCE</scope>
</reference>
<dbReference type="SUPFAM" id="SSF55469">
    <property type="entry name" value="FMN-dependent nitroreductase-like"/>
    <property type="match status" value="1"/>
</dbReference>
<dbReference type="AlphaFoldDB" id="A0A0F9MDB8"/>
<comment type="caution">
    <text evidence="5">The sequence shown here is derived from an EMBL/GenBank/DDBJ whole genome shotgun (WGS) entry which is preliminary data.</text>
</comment>
<sequence>MELKEIIEKRESVRNYEDRPVPKEKLERVLEAARLAPSASNRQPWKFIVVKERKRRQELAEAANGQTFVGQAAVVIVAVATRPEHIMSCGVPSHPVDLAIALDHMTLAAVDEGLGTCWIGAFSQDKVKELLDIPEKYRVIALLPLGFPAQKRKMKMRKSLKEIVCYETFTG</sequence>
<organism evidence="5">
    <name type="scientific">marine sediment metagenome</name>
    <dbReference type="NCBI Taxonomy" id="412755"/>
    <lineage>
        <taxon>unclassified sequences</taxon>
        <taxon>metagenomes</taxon>
        <taxon>ecological metagenomes</taxon>
    </lineage>
</organism>